<proteinExistence type="inferred from homology"/>
<dbReference type="EMBL" id="AYYR01000013">
    <property type="protein sequence ID" value="KRM77335.1"/>
    <property type="molecule type" value="Genomic_DNA"/>
</dbReference>
<keyword evidence="4 5" id="KW-0143">Chaperone</keyword>
<accession>A0A0R2BDY0</accession>
<keyword evidence="3 5" id="KW-0698">rRNA processing</keyword>
<name>A0A0R2BDY0_SECCO</name>
<comment type="caution">
    <text evidence="8">The sequence shown here is derived from an EMBL/GenBank/DDBJ whole genome shotgun (WGS) entry which is preliminary data.</text>
</comment>
<comment type="similarity">
    <text evidence="5">Belongs to the RimM family.</text>
</comment>
<dbReference type="STRING" id="33960.TY91_08035"/>
<gene>
    <name evidence="5" type="primary">rimM</name>
    <name evidence="8" type="ORF">FC82_GL000581</name>
</gene>
<protein>
    <recommendedName>
        <fullName evidence="5">Ribosome maturation factor RimM</fullName>
    </recommendedName>
</protein>
<dbReference type="GO" id="GO:0005840">
    <property type="term" value="C:ribosome"/>
    <property type="evidence" value="ECO:0007669"/>
    <property type="project" value="InterPro"/>
</dbReference>
<evidence type="ECO:0000256" key="5">
    <source>
        <dbReference type="HAMAP-Rule" id="MF_00014"/>
    </source>
</evidence>
<dbReference type="GO" id="GO:0042274">
    <property type="term" value="P:ribosomal small subunit biogenesis"/>
    <property type="evidence" value="ECO:0007669"/>
    <property type="project" value="UniProtKB-UniRule"/>
</dbReference>
<evidence type="ECO:0000259" key="6">
    <source>
        <dbReference type="Pfam" id="PF01782"/>
    </source>
</evidence>
<dbReference type="NCBIfam" id="TIGR02273">
    <property type="entry name" value="16S_RimM"/>
    <property type="match status" value="1"/>
</dbReference>
<dbReference type="GO" id="GO:0043022">
    <property type="term" value="F:ribosome binding"/>
    <property type="evidence" value="ECO:0007669"/>
    <property type="project" value="InterPro"/>
</dbReference>
<organism evidence="8 9">
    <name type="scientific">Secundilactobacillus collinoides DSM 20515 = JCM 1123</name>
    <dbReference type="NCBI Taxonomy" id="1423733"/>
    <lineage>
        <taxon>Bacteria</taxon>
        <taxon>Bacillati</taxon>
        <taxon>Bacillota</taxon>
        <taxon>Bacilli</taxon>
        <taxon>Lactobacillales</taxon>
        <taxon>Lactobacillaceae</taxon>
        <taxon>Secundilactobacillus</taxon>
    </lineage>
</organism>
<dbReference type="Pfam" id="PF05239">
    <property type="entry name" value="PRC"/>
    <property type="match status" value="1"/>
</dbReference>
<comment type="subcellular location">
    <subcellularLocation>
        <location evidence="5">Cytoplasm</location>
    </subcellularLocation>
</comment>
<comment type="domain">
    <text evidence="5">The PRC barrel domain binds ribosomal protein uS19.</text>
</comment>
<evidence type="ECO:0000256" key="4">
    <source>
        <dbReference type="ARBA" id="ARBA00023186"/>
    </source>
</evidence>
<keyword evidence="2 5" id="KW-0690">Ribosome biogenesis</keyword>
<dbReference type="InterPro" id="IPR027275">
    <property type="entry name" value="PRC-brl_dom"/>
</dbReference>
<dbReference type="HAMAP" id="MF_00014">
    <property type="entry name" value="Ribosome_mat_RimM"/>
    <property type="match status" value="1"/>
</dbReference>
<evidence type="ECO:0000256" key="3">
    <source>
        <dbReference type="ARBA" id="ARBA00022552"/>
    </source>
</evidence>
<dbReference type="InterPro" id="IPR011033">
    <property type="entry name" value="PRC_barrel-like_sf"/>
</dbReference>
<dbReference type="SUPFAM" id="SSF50447">
    <property type="entry name" value="Translation proteins"/>
    <property type="match status" value="1"/>
</dbReference>
<reference evidence="8 9" key="1">
    <citation type="journal article" date="2015" name="Genome Announc.">
        <title>Expanding the biotechnology potential of lactobacilli through comparative genomics of 213 strains and associated genera.</title>
        <authorList>
            <person name="Sun Z."/>
            <person name="Harris H.M."/>
            <person name="McCann A."/>
            <person name="Guo C."/>
            <person name="Argimon S."/>
            <person name="Zhang W."/>
            <person name="Yang X."/>
            <person name="Jeffery I.B."/>
            <person name="Cooney J.C."/>
            <person name="Kagawa T.F."/>
            <person name="Liu W."/>
            <person name="Song Y."/>
            <person name="Salvetti E."/>
            <person name="Wrobel A."/>
            <person name="Rasinkangas P."/>
            <person name="Parkhill J."/>
            <person name="Rea M.C."/>
            <person name="O'Sullivan O."/>
            <person name="Ritari J."/>
            <person name="Douillard F.P."/>
            <person name="Paul Ross R."/>
            <person name="Yang R."/>
            <person name="Briner A.E."/>
            <person name="Felis G.E."/>
            <person name="de Vos W.M."/>
            <person name="Barrangou R."/>
            <person name="Klaenhammer T.R."/>
            <person name="Caufield P.W."/>
            <person name="Cui Y."/>
            <person name="Zhang H."/>
            <person name="O'Toole P.W."/>
        </authorList>
    </citation>
    <scope>NUCLEOTIDE SEQUENCE [LARGE SCALE GENOMIC DNA]</scope>
    <source>
        <strain evidence="8 9">DSM 20515</strain>
    </source>
</reference>
<dbReference type="GO" id="GO:0005737">
    <property type="term" value="C:cytoplasm"/>
    <property type="evidence" value="ECO:0007669"/>
    <property type="project" value="UniProtKB-SubCell"/>
</dbReference>
<dbReference type="RefSeq" id="WP_056996231.1">
    <property type="nucleotide sequence ID" value="NZ_AYYR01000013.1"/>
</dbReference>
<evidence type="ECO:0000313" key="9">
    <source>
        <dbReference type="Proteomes" id="UP000051845"/>
    </source>
</evidence>
<dbReference type="InterPro" id="IPR009000">
    <property type="entry name" value="Transl_B-barrel_sf"/>
</dbReference>
<comment type="function">
    <text evidence="5">An accessory protein needed during the final step in the assembly of 30S ribosomal subunit, possibly for assembly of the head region. Essential for efficient processing of 16S rRNA. May be needed both before and after RbfA during the maturation of 16S rRNA. It has affinity for free ribosomal 30S subunits but not for 70S ribosomes.</text>
</comment>
<sequence>MYYKVGTIVNTHGIRGELKVVVSTDFPDQRFKKGSELAVFKKDTDTKPQQTVTIASARSHKGFMLITLAGYADINEVLPLKGTTLKVSDEQLSDSDLDDGQYYYHQIIGLDVVTEDGEQLGKIKEIMAPGANDVWVVTRADKDDLLLPVIDQVVKHVELDKHQVVVELMEGLE</sequence>
<dbReference type="PANTHER" id="PTHR33692:SF1">
    <property type="entry name" value="RIBOSOME MATURATION FACTOR RIMM"/>
    <property type="match status" value="1"/>
</dbReference>
<dbReference type="GO" id="GO:0006364">
    <property type="term" value="P:rRNA processing"/>
    <property type="evidence" value="ECO:0007669"/>
    <property type="project" value="UniProtKB-UniRule"/>
</dbReference>
<dbReference type="InterPro" id="IPR002676">
    <property type="entry name" value="RimM_N"/>
</dbReference>
<dbReference type="Gene3D" id="2.30.30.240">
    <property type="entry name" value="PRC-barrel domain"/>
    <property type="match status" value="1"/>
</dbReference>
<dbReference type="PATRIC" id="fig|1423733.4.peg.603"/>
<feature type="domain" description="RimM N-terminal" evidence="6">
    <location>
        <begin position="5"/>
        <end position="90"/>
    </location>
</feature>
<dbReference type="SUPFAM" id="SSF50346">
    <property type="entry name" value="PRC-barrel domain"/>
    <property type="match status" value="1"/>
</dbReference>
<evidence type="ECO:0000256" key="1">
    <source>
        <dbReference type="ARBA" id="ARBA00022490"/>
    </source>
</evidence>
<comment type="subunit">
    <text evidence="5">Binds ribosomal protein uS19.</text>
</comment>
<dbReference type="PANTHER" id="PTHR33692">
    <property type="entry name" value="RIBOSOME MATURATION FACTOR RIMM"/>
    <property type="match status" value="1"/>
</dbReference>
<feature type="domain" description="PRC-barrel" evidence="7">
    <location>
        <begin position="100"/>
        <end position="172"/>
    </location>
</feature>
<dbReference type="InterPro" id="IPR011961">
    <property type="entry name" value="RimM"/>
</dbReference>
<dbReference type="Gene3D" id="2.40.30.60">
    <property type="entry name" value="RimM"/>
    <property type="match status" value="1"/>
</dbReference>
<dbReference type="InterPro" id="IPR036976">
    <property type="entry name" value="RimM_N_sf"/>
</dbReference>
<dbReference type="Pfam" id="PF01782">
    <property type="entry name" value="RimM"/>
    <property type="match status" value="1"/>
</dbReference>
<evidence type="ECO:0000256" key="2">
    <source>
        <dbReference type="ARBA" id="ARBA00022517"/>
    </source>
</evidence>
<evidence type="ECO:0000313" key="8">
    <source>
        <dbReference type="EMBL" id="KRM77335.1"/>
    </source>
</evidence>
<dbReference type="AlphaFoldDB" id="A0A0R2BDY0"/>
<evidence type="ECO:0000259" key="7">
    <source>
        <dbReference type="Pfam" id="PF05239"/>
    </source>
</evidence>
<keyword evidence="1 5" id="KW-0963">Cytoplasm</keyword>
<dbReference type="Proteomes" id="UP000051845">
    <property type="component" value="Unassembled WGS sequence"/>
</dbReference>